<feature type="signal peptide" evidence="8">
    <location>
        <begin position="1"/>
        <end position="30"/>
    </location>
</feature>
<sequence>MEIMRNSQSLHLFLVPILFSLLSLLCPASASSGSNYDYGAHPRFFCTPIPVDADPACFPPGGPGVGGAGPSGPGHQSAPPAGWWGASEEAKATILHLRESLVQQKETILDQRETIRELTAKLTLCEGLGQGVTPQDEHHGTAAHSHHAGVAGHHTYTDNGHYSNQQGHHGHLIPDSPHYPSVGGQRSDGGHSSNHQGTDKHVTTDDLTSSPEQMERMLQALKERLENLQQKRNTSITYSSSLNELLQRKINALEQQLHHTSALSNPNTHRDDRDHRDDDRDHRDDGHHDDGRDHHDGHRNDHKYDHNDGGHSDSANHTDHHDDSHNGNHHDVDGDHDDHDDDDDDDDRHHSNEADSHSYLSHTGYREPGPPTGLHSNKLETLLNQLHLAGPKSPDAFQISFPMRSNYMYGRVKKTLLQEIFALTLCLWIKAGVGPGLGTPFSYSAPGQANELVLIEWGNNPMELLIDDKSVTLPLSLGDGNRHHVCVTWSTRDGQWEAYQDGVQRGSGINLSPWHPIKPGGVFILGQEQDTLGGRFDATQSFVGEMSDLHMWSHVLTASDIYSLASCGSHLRGDVIAWSETEVELHGGVAKYPFNPCH</sequence>
<keyword evidence="2" id="KW-0479">Metal-binding</keyword>
<dbReference type="AlphaFoldDB" id="A0A484D8I2"/>
<feature type="chain" id="PRO_5019795151" description="Pentraxin (PTX) domain-containing protein" evidence="8">
    <location>
        <begin position="31"/>
        <end position="598"/>
    </location>
</feature>
<dbReference type="STRING" id="8167.A0A484D8I2"/>
<feature type="compositionally biased region" description="Polar residues" evidence="7">
    <location>
        <begin position="157"/>
        <end position="167"/>
    </location>
</feature>
<dbReference type="GO" id="GO:0046872">
    <property type="term" value="F:metal ion binding"/>
    <property type="evidence" value="ECO:0007669"/>
    <property type="project" value="UniProtKB-KW"/>
</dbReference>
<dbReference type="Gene3D" id="2.60.120.200">
    <property type="match status" value="1"/>
</dbReference>
<dbReference type="InterPro" id="IPR051360">
    <property type="entry name" value="Neuronal_Pentraxin_Related"/>
</dbReference>
<evidence type="ECO:0000256" key="1">
    <source>
        <dbReference type="ARBA" id="ARBA00001913"/>
    </source>
</evidence>
<keyword evidence="4" id="KW-1015">Disulfide bond</keyword>
<feature type="region of interest" description="Disordered" evidence="7">
    <location>
        <begin position="61"/>
        <end position="83"/>
    </location>
</feature>
<comment type="caution">
    <text evidence="10">The sequence shown here is derived from an EMBL/GenBank/DDBJ whole genome shotgun (WGS) entry which is preliminary data.</text>
</comment>
<accession>A0A484D8I2</accession>
<gene>
    <name evidence="10" type="ORF">EPR50_G00063860</name>
</gene>
<keyword evidence="11" id="KW-1185">Reference proteome</keyword>
<dbReference type="EMBL" id="SCKG01000006">
    <property type="protein sequence ID" value="TDH11719.1"/>
    <property type="molecule type" value="Genomic_DNA"/>
</dbReference>
<evidence type="ECO:0000256" key="5">
    <source>
        <dbReference type="ARBA" id="ARBA00023180"/>
    </source>
</evidence>
<dbReference type="SMART" id="SM00159">
    <property type="entry name" value="PTX"/>
    <property type="match status" value="1"/>
</dbReference>
<evidence type="ECO:0000259" key="9">
    <source>
        <dbReference type="PROSITE" id="PS51828"/>
    </source>
</evidence>
<dbReference type="InterPro" id="IPR001759">
    <property type="entry name" value="PTX_dom"/>
</dbReference>
<dbReference type="InterPro" id="IPR030476">
    <property type="entry name" value="Pentaxin_CS"/>
</dbReference>
<organism evidence="10 11">
    <name type="scientific">Perca flavescens</name>
    <name type="common">American yellow perch</name>
    <name type="synonym">Morone flavescens</name>
    <dbReference type="NCBI Taxonomy" id="8167"/>
    <lineage>
        <taxon>Eukaryota</taxon>
        <taxon>Metazoa</taxon>
        <taxon>Chordata</taxon>
        <taxon>Craniata</taxon>
        <taxon>Vertebrata</taxon>
        <taxon>Euteleostomi</taxon>
        <taxon>Actinopterygii</taxon>
        <taxon>Neopterygii</taxon>
        <taxon>Teleostei</taxon>
        <taxon>Neoteleostei</taxon>
        <taxon>Acanthomorphata</taxon>
        <taxon>Eupercaria</taxon>
        <taxon>Perciformes</taxon>
        <taxon>Percoidei</taxon>
        <taxon>Percidae</taxon>
        <taxon>Percinae</taxon>
        <taxon>Perca</taxon>
    </lineage>
</organism>
<evidence type="ECO:0000256" key="8">
    <source>
        <dbReference type="SAM" id="SignalP"/>
    </source>
</evidence>
<dbReference type="PANTHER" id="PTHR19277:SF3">
    <property type="entry name" value="NEURONAL PENTRAXIN-1-RELATED"/>
    <property type="match status" value="1"/>
</dbReference>
<evidence type="ECO:0000256" key="3">
    <source>
        <dbReference type="ARBA" id="ARBA00022837"/>
    </source>
</evidence>
<feature type="domain" description="Pentraxin (PTX)" evidence="9">
    <location>
        <begin position="395"/>
        <end position="597"/>
    </location>
</feature>
<evidence type="ECO:0000256" key="2">
    <source>
        <dbReference type="ARBA" id="ARBA00022723"/>
    </source>
</evidence>
<dbReference type="FunFam" id="2.60.120.200:FF:000012">
    <property type="entry name" value="neuronal pentraxin receptor"/>
    <property type="match status" value="1"/>
</dbReference>
<dbReference type="PROSITE" id="PS51828">
    <property type="entry name" value="PTX_2"/>
    <property type="match status" value="1"/>
</dbReference>
<dbReference type="InterPro" id="IPR013320">
    <property type="entry name" value="ConA-like_dom_sf"/>
</dbReference>
<dbReference type="Pfam" id="PF00354">
    <property type="entry name" value="Pentaxin"/>
    <property type="match status" value="1"/>
</dbReference>
<evidence type="ECO:0000313" key="10">
    <source>
        <dbReference type="EMBL" id="TDH11719.1"/>
    </source>
</evidence>
<feature type="compositionally biased region" description="Gly residues" evidence="7">
    <location>
        <begin position="63"/>
        <end position="72"/>
    </location>
</feature>
<protein>
    <recommendedName>
        <fullName evidence="9">Pentraxin (PTX) domain-containing protein</fullName>
    </recommendedName>
</protein>
<evidence type="ECO:0000256" key="6">
    <source>
        <dbReference type="PROSITE-ProRule" id="PRU01172"/>
    </source>
</evidence>
<feature type="region of interest" description="Disordered" evidence="7">
    <location>
        <begin position="133"/>
        <end position="211"/>
    </location>
</feature>
<proteinExistence type="predicted"/>
<dbReference type="PROSITE" id="PS00289">
    <property type="entry name" value="PTX_1"/>
    <property type="match status" value="1"/>
</dbReference>
<dbReference type="PANTHER" id="PTHR19277">
    <property type="entry name" value="PENTRAXIN"/>
    <property type="match status" value="1"/>
</dbReference>
<comment type="cofactor">
    <cofactor evidence="1">
        <name>Ca(2+)</name>
        <dbReference type="ChEBI" id="CHEBI:29108"/>
    </cofactor>
</comment>
<feature type="compositionally biased region" description="Basic and acidic residues" evidence="7">
    <location>
        <begin position="347"/>
        <end position="356"/>
    </location>
</feature>
<keyword evidence="5" id="KW-0325">Glycoprotein</keyword>
<keyword evidence="3" id="KW-0106">Calcium</keyword>
<evidence type="ECO:0000256" key="7">
    <source>
        <dbReference type="SAM" id="MobiDB-lite"/>
    </source>
</evidence>
<feature type="compositionally biased region" description="Basic and acidic residues" evidence="7">
    <location>
        <begin position="268"/>
        <end position="337"/>
    </location>
</feature>
<dbReference type="Proteomes" id="UP000295070">
    <property type="component" value="Chromosome 6"/>
</dbReference>
<dbReference type="SUPFAM" id="SSF49899">
    <property type="entry name" value="Concanavalin A-like lectins/glucanases"/>
    <property type="match status" value="1"/>
</dbReference>
<feature type="region of interest" description="Disordered" evidence="7">
    <location>
        <begin position="259"/>
        <end position="377"/>
    </location>
</feature>
<feature type="compositionally biased region" description="Low complexity" evidence="7">
    <location>
        <begin position="73"/>
        <end position="82"/>
    </location>
</feature>
<dbReference type="CDD" id="cd00152">
    <property type="entry name" value="PTX"/>
    <property type="match status" value="1"/>
</dbReference>
<dbReference type="PRINTS" id="PR00895">
    <property type="entry name" value="PENTAXIN"/>
</dbReference>
<evidence type="ECO:0000256" key="4">
    <source>
        <dbReference type="ARBA" id="ARBA00023157"/>
    </source>
</evidence>
<comment type="caution">
    <text evidence="6">Lacks conserved residue(s) required for the propagation of feature annotation.</text>
</comment>
<evidence type="ECO:0000313" key="11">
    <source>
        <dbReference type="Proteomes" id="UP000295070"/>
    </source>
</evidence>
<keyword evidence="8" id="KW-0732">Signal</keyword>
<reference evidence="10 11" key="1">
    <citation type="submission" date="2019-01" db="EMBL/GenBank/DDBJ databases">
        <title>A chromosome-scale genome assembly of the yellow perch, Perca flavescens.</title>
        <authorList>
            <person name="Feron R."/>
            <person name="Morvezen R."/>
            <person name="Bestin A."/>
            <person name="Haffray P."/>
            <person name="Klopp C."/>
            <person name="Zahm M."/>
            <person name="Cabau C."/>
            <person name="Roques C."/>
            <person name="Donnadieu C."/>
            <person name="Bouchez O."/>
            <person name="Christie M."/>
            <person name="Larson W."/>
            <person name="Guiguen Y."/>
        </authorList>
    </citation>
    <scope>NUCLEOTIDE SEQUENCE [LARGE SCALE GENOMIC DNA]</scope>
    <source>
        <strain evidence="10">YP-PL-M2</strain>
        <tissue evidence="10">Blood</tissue>
    </source>
</reference>
<name>A0A484D8I2_PERFV</name>